<evidence type="ECO:0000256" key="6">
    <source>
        <dbReference type="SAM" id="Phobius"/>
    </source>
</evidence>
<dbReference type="SUPFAM" id="SSF50129">
    <property type="entry name" value="GroES-like"/>
    <property type="match status" value="1"/>
</dbReference>
<dbReference type="GO" id="GO:0008270">
    <property type="term" value="F:zinc ion binding"/>
    <property type="evidence" value="ECO:0007669"/>
    <property type="project" value="InterPro"/>
</dbReference>
<comment type="cofactor">
    <cofactor evidence="1 5">
        <name>Zn(2+)</name>
        <dbReference type="ChEBI" id="CHEBI:29105"/>
    </cofactor>
</comment>
<comment type="similarity">
    <text evidence="5">Belongs to the zinc-containing alcohol dehydrogenase family.</text>
</comment>
<dbReference type="InterPro" id="IPR002328">
    <property type="entry name" value="ADH_Zn_CS"/>
</dbReference>
<dbReference type="Gene3D" id="3.90.180.10">
    <property type="entry name" value="Medium-chain alcohol dehydrogenases, catalytic domain"/>
    <property type="match status" value="1"/>
</dbReference>
<keyword evidence="3 5" id="KW-0862">Zinc</keyword>
<evidence type="ECO:0000256" key="2">
    <source>
        <dbReference type="ARBA" id="ARBA00022723"/>
    </source>
</evidence>
<sequence>MSLPKTMKAVVFDGLKSVSVQDKPVPIIQDPRDIIVRVEAAAVCGSDLHVYRGIEPCSAGVTMGHEFSGFVVEKGDAVKTVSIGDRIVSPFTTSCMDCFYCRDGYSSRCENSLLFGCEKLDGAQAEYVRVPFADGTVLRAPESLSTDAALLMGDIFPTGYFGASNARTMLGPERWADAVVVVVGLGPVGLCAVITALGFTPRKVFAIDGVESRLKLAADLGAEPLNFNNGTPAMLERIHAETNGRGADAVIEVVGLLPAMKTAYEVVRPWGVISSVGVHNTELPFTGADAYDKNLRIQMGRCPVRSIFSDALVMLEKNQHLLSFMFDKIIPIAEAPEGYKLFDAMKVQKVILKP</sequence>
<comment type="caution">
    <text evidence="9">The sequence shown here is derived from an EMBL/GenBank/DDBJ whole genome shotgun (WGS) entry which is preliminary data.</text>
</comment>
<evidence type="ECO:0000256" key="4">
    <source>
        <dbReference type="ARBA" id="ARBA00023002"/>
    </source>
</evidence>
<evidence type="ECO:0000259" key="8">
    <source>
        <dbReference type="Pfam" id="PF08240"/>
    </source>
</evidence>
<proteinExistence type="inferred from homology"/>
<dbReference type="InterPro" id="IPR036291">
    <property type="entry name" value="NAD(P)-bd_dom_sf"/>
</dbReference>
<evidence type="ECO:0000256" key="5">
    <source>
        <dbReference type="RuleBase" id="RU361277"/>
    </source>
</evidence>
<name>A0A9P8VKC2_9PEZI</name>
<keyword evidence="6" id="KW-0812">Transmembrane</keyword>
<evidence type="ECO:0000313" key="10">
    <source>
        <dbReference type="Proteomes" id="UP000770015"/>
    </source>
</evidence>
<evidence type="ECO:0000313" key="9">
    <source>
        <dbReference type="EMBL" id="KAH6695244.1"/>
    </source>
</evidence>
<dbReference type="GO" id="GO:0016491">
    <property type="term" value="F:oxidoreductase activity"/>
    <property type="evidence" value="ECO:0007669"/>
    <property type="project" value="UniProtKB-KW"/>
</dbReference>
<evidence type="ECO:0000259" key="7">
    <source>
        <dbReference type="Pfam" id="PF00107"/>
    </source>
</evidence>
<gene>
    <name evidence="9" type="ORF">F5X68DRAFT_198143</name>
</gene>
<dbReference type="Pfam" id="PF08240">
    <property type="entry name" value="ADH_N"/>
    <property type="match status" value="1"/>
</dbReference>
<reference evidence="9" key="1">
    <citation type="journal article" date="2021" name="Nat. Commun.">
        <title>Genetic determinants of endophytism in the Arabidopsis root mycobiome.</title>
        <authorList>
            <person name="Mesny F."/>
            <person name="Miyauchi S."/>
            <person name="Thiergart T."/>
            <person name="Pickel B."/>
            <person name="Atanasova L."/>
            <person name="Karlsson M."/>
            <person name="Huettel B."/>
            <person name="Barry K.W."/>
            <person name="Haridas S."/>
            <person name="Chen C."/>
            <person name="Bauer D."/>
            <person name="Andreopoulos W."/>
            <person name="Pangilinan J."/>
            <person name="LaButti K."/>
            <person name="Riley R."/>
            <person name="Lipzen A."/>
            <person name="Clum A."/>
            <person name="Drula E."/>
            <person name="Henrissat B."/>
            <person name="Kohler A."/>
            <person name="Grigoriev I.V."/>
            <person name="Martin F.M."/>
            <person name="Hacquard S."/>
        </authorList>
    </citation>
    <scope>NUCLEOTIDE SEQUENCE</scope>
    <source>
        <strain evidence="9">MPI-SDFR-AT-0117</strain>
    </source>
</reference>
<organism evidence="9 10">
    <name type="scientific">Plectosphaerella plurivora</name>
    <dbReference type="NCBI Taxonomy" id="936078"/>
    <lineage>
        <taxon>Eukaryota</taxon>
        <taxon>Fungi</taxon>
        <taxon>Dikarya</taxon>
        <taxon>Ascomycota</taxon>
        <taxon>Pezizomycotina</taxon>
        <taxon>Sordariomycetes</taxon>
        <taxon>Hypocreomycetidae</taxon>
        <taxon>Glomerellales</taxon>
        <taxon>Plectosphaerellaceae</taxon>
        <taxon>Plectosphaerella</taxon>
    </lineage>
</organism>
<dbReference type="SUPFAM" id="SSF51735">
    <property type="entry name" value="NAD(P)-binding Rossmann-fold domains"/>
    <property type="match status" value="1"/>
</dbReference>
<keyword evidence="4" id="KW-0560">Oxidoreductase</keyword>
<evidence type="ECO:0000256" key="1">
    <source>
        <dbReference type="ARBA" id="ARBA00001947"/>
    </source>
</evidence>
<dbReference type="CDD" id="cd08284">
    <property type="entry name" value="FDH_like_2"/>
    <property type="match status" value="1"/>
</dbReference>
<dbReference type="InterPro" id="IPR013149">
    <property type="entry name" value="ADH-like_C"/>
</dbReference>
<dbReference type="Pfam" id="PF00107">
    <property type="entry name" value="ADH_zinc_N"/>
    <property type="match status" value="1"/>
</dbReference>
<dbReference type="EMBL" id="JAGSXJ010000002">
    <property type="protein sequence ID" value="KAH6695244.1"/>
    <property type="molecule type" value="Genomic_DNA"/>
</dbReference>
<dbReference type="PANTHER" id="PTHR42813">
    <property type="entry name" value="ZINC-TYPE ALCOHOL DEHYDROGENASE-LIKE"/>
    <property type="match status" value="1"/>
</dbReference>
<feature type="transmembrane region" description="Helical" evidence="6">
    <location>
        <begin position="175"/>
        <end position="199"/>
    </location>
</feature>
<dbReference type="OrthoDB" id="442947at2759"/>
<feature type="domain" description="Alcohol dehydrogenase-like N-terminal" evidence="8">
    <location>
        <begin position="31"/>
        <end position="133"/>
    </location>
</feature>
<dbReference type="InterPro" id="IPR013154">
    <property type="entry name" value="ADH-like_N"/>
</dbReference>
<keyword evidence="2 5" id="KW-0479">Metal-binding</keyword>
<feature type="domain" description="Alcohol dehydrogenase-like C-terminal" evidence="7">
    <location>
        <begin position="187"/>
        <end position="311"/>
    </location>
</feature>
<dbReference type="PANTHER" id="PTHR42813:SF2">
    <property type="entry name" value="DEHYDROGENASE, ZINC-CONTAINING, PUTATIVE (AFU_ORTHOLOGUE AFUA_2G02810)-RELATED"/>
    <property type="match status" value="1"/>
</dbReference>
<dbReference type="Proteomes" id="UP000770015">
    <property type="component" value="Unassembled WGS sequence"/>
</dbReference>
<keyword evidence="10" id="KW-1185">Reference proteome</keyword>
<evidence type="ECO:0000256" key="3">
    <source>
        <dbReference type="ARBA" id="ARBA00022833"/>
    </source>
</evidence>
<dbReference type="AlphaFoldDB" id="A0A9P8VKC2"/>
<keyword evidence="6" id="KW-1133">Transmembrane helix</keyword>
<keyword evidence="6" id="KW-0472">Membrane</keyword>
<dbReference type="InterPro" id="IPR011032">
    <property type="entry name" value="GroES-like_sf"/>
</dbReference>
<protein>
    <submittedName>
        <fullName evidence="9">S-glutathione dehydrogenase</fullName>
    </submittedName>
</protein>
<accession>A0A9P8VKC2</accession>
<dbReference type="Gene3D" id="3.40.50.720">
    <property type="entry name" value="NAD(P)-binding Rossmann-like Domain"/>
    <property type="match status" value="1"/>
</dbReference>
<dbReference type="PROSITE" id="PS00059">
    <property type="entry name" value="ADH_ZINC"/>
    <property type="match status" value="1"/>
</dbReference>